<organism evidence="2 3">
    <name type="scientific">Danio rerio</name>
    <name type="common">Zebrafish</name>
    <name type="synonym">Brachydanio rerio</name>
    <dbReference type="NCBI Taxonomy" id="7955"/>
    <lineage>
        <taxon>Eukaryota</taxon>
        <taxon>Metazoa</taxon>
        <taxon>Chordata</taxon>
        <taxon>Craniata</taxon>
        <taxon>Vertebrata</taxon>
        <taxon>Euteleostomi</taxon>
        <taxon>Actinopterygii</taxon>
        <taxon>Neopterygii</taxon>
        <taxon>Teleostei</taxon>
        <taxon>Ostariophysi</taxon>
        <taxon>Cypriniformes</taxon>
        <taxon>Danionidae</taxon>
        <taxon>Danioninae</taxon>
        <taxon>Danio</taxon>
    </lineage>
</organism>
<gene>
    <name evidence="3 4" type="primary">alkbh4</name>
    <name evidence="3" type="synonym">si:dkey-261j4.10</name>
</gene>
<dbReference type="InterPro" id="IPR032857">
    <property type="entry name" value="ALKBH4"/>
</dbReference>
<dbReference type="InterPro" id="IPR037151">
    <property type="entry name" value="AlkB-like_sf"/>
</dbReference>
<dbReference type="SUPFAM" id="SSF51197">
    <property type="entry name" value="Clavaminate synthase-like"/>
    <property type="match status" value="1"/>
</dbReference>
<dbReference type="GO" id="GO:0110020">
    <property type="term" value="P:regulation of actomyosin structure organization"/>
    <property type="evidence" value="ECO:0000315"/>
    <property type="project" value="ZFIN"/>
</dbReference>
<dbReference type="GeneID" id="553475"/>
<dbReference type="AlphaFoldDB" id="A0A8M1P7U9"/>
<reference evidence="3" key="4">
    <citation type="submission" date="2025-08" db="UniProtKB">
        <authorList>
            <consortium name="RefSeq"/>
        </authorList>
    </citation>
    <scope>IDENTIFICATION</scope>
    <source>
        <strain evidence="3">Tuebingen</strain>
    </source>
</reference>
<dbReference type="PANTHER" id="PTHR12463">
    <property type="entry name" value="OXYGENASE-RELATED"/>
    <property type="match status" value="1"/>
</dbReference>
<dbReference type="RefSeq" id="NP_001313299.1">
    <property type="nucleotide sequence ID" value="NM_001326370.1"/>
</dbReference>
<dbReference type="GO" id="GO:0141131">
    <property type="term" value="F:DNA N6-methyladenine demethylase activity"/>
    <property type="evidence" value="ECO:0007669"/>
    <property type="project" value="UniProtKB-EC"/>
</dbReference>
<dbReference type="PANTHER" id="PTHR12463:SF0">
    <property type="entry name" value="ALPHA-KETOGLUTARATE-DEPENDENT DIOXYGENASE ALKB HOMOLOG 4"/>
    <property type="match status" value="1"/>
</dbReference>
<keyword evidence="3" id="KW-0560">Oxidoreductase</keyword>
<dbReference type="KEGG" id="dre:553475"/>
<dbReference type="AGR" id="ZFIN:ZDB-GENE-060526-275"/>
<evidence type="ECO:0000313" key="3">
    <source>
        <dbReference type="RefSeq" id="NP_001313299.1"/>
    </source>
</evidence>
<dbReference type="OrthoDB" id="442860at2759"/>
<evidence type="ECO:0000313" key="4">
    <source>
        <dbReference type="ZFIN" id="ZDB-GENE-060526-275"/>
    </source>
</evidence>
<accession>A0A8M1P7U9</accession>
<dbReference type="GO" id="GO:0070988">
    <property type="term" value="P:demethylation"/>
    <property type="evidence" value="ECO:0007669"/>
    <property type="project" value="InterPro"/>
</dbReference>
<proteinExistence type="predicted"/>
<protein>
    <submittedName>
        <fullName evidence="3">Alpha-ketoglutarate-dependent dioxygenase alkB homolog 4 isoform 1</fullName>
        <ecNumber evidence="3">1.14.11.51</ecNumber>
    </submittedName>
</protein>
<evidence type="ECO:0000313" key="2">
    <source>
        <dbReference type="Proteomes" id="UP000000437"/>
    </source>
</evidence>
<dbReference type="GO" id="GO:0030496">
    <property type="term" value="C:midbody"/>
    <property type="evidence" value="ECO:0000318"/>
    <property type="project" value="GO_Central"/>
</dbReference>
<dbReference type="CTD" id="54784"/>
<keyword evidence="3" id="KW-0223">Dioxygenase</keyword>
<evidence type="ECO:0000256" key="1">
    <source>
        <dbReference type="ARBA" id="ARBA00001954"/>
    </source>
</evidence>
<comment type="cofactor">
    <cofactor evidence="1">
        <name>Fe(2+)</name>
        <dbReference type="ChEBI" id="CHEBI:29033"/>
    </cofactor>
</comment>
<dbReference type="FunCoup" id="A0A8M1P7U9">
    <property type="interactions" value="1499"/>
</dbReference>
<sequence length="268" mass="30712">MMNPSCGCKGIRTCLRCETDETKHLLQKNDLIHYDFIYDPVLKSAVREEEGSTPQCFEFPGVLLWENFVSEDEERELVSRMDQDVWRESQSGRRKQDFGPKVNFKKRRVHVGSFSGLPAISRRLLVRMSDLPQLSSFKPVEQCNLDYDSLRGSAIDPHLDDSWLWGENLVTVNLLSDTVLTLSLDQGWGDMEQGEVRVAVRLPRRSLVVLYGDARHRWKHAIHRKDIHGRRVCSTFRELSAEFLPGGQQEKLGSELLDIALSFQGAPL</sequence>
<name>A0A8M1P7U9_DANRE</name>
<dbReference type="Gene3D" id="2.60.120.590">
    <property type="entry name" value="Alpha-ketoglutarate-dependent dioxygenase AlkB-like"/>
    <property type="match status" value="1"/>
</dbReference>
<dbReference type="FunFam" id="2.60.120.590:FF:000008">
    <property type="entry name" value="Alpha-ketoglutarate-dependent dioxygenase alkB homolog 4"/>
    <property type="match status" value="1"/>
</dbReference>
<dbReference type="Proteomes" id="UP000000437">
    <property type="component" value="Chromosome 5"/>
</dbReference>
<dbReference type="GO" id="GO:0031032">
    <property type="term" value="P:actomyosin structure organization"/>
    <property type="evidence" value="ECO:0000318"/>
    <property type="project" value="GO_Central"/>
</dbReference>
<dbReference type="GO" id="GO:0016706">
    <property type="term" value="F:2-oxoglutarate-dependent dioxygenase activity"/>
    <property type="evidence" value="ECO:0000318"/>
    <property type="project" value="GO_Central"/>
</dbReference>
<reference evidence="3" key="2">
    <citation type="journal article" date="2016" name="BMC Genomics">
        <title>Gene evolution and gene expression after whole genome duplication in fish: the PhyloFish database.</title>
        <authorList>
            <person name="Pasquier J."/>
            <person name="Cabau C."/>
            <person name="Nguyen T."/>
            <person name="Jouanno E."/>
            <person name="Severac D."/>
            <person name="Braasch I."/>
            <person name="Journot L."/>
            <person name="Pontarotti P."/>
            <person name="Klopp C."/>
            <person name="Postlethwait J.H."/>
            <person name="Guiguen Y."/>
            <person name="Bobe J."/>
        </authorList>
    </citation>
    <scope>NUCLEOTIDE SEQUENCE</scope>
    <source>
        <strain evidence="3">Tuebingen</strain>
    </source>
</reference>
<keyword evidence="2" id="KW-1185">Reference proteome</keyword>
<dbReference type="GO" id="GO:0070938">
    <property type="term" value="C:contractile ring"/>
    <property type="evidence" value="ECO:0000318"/>
    <property type="project" value="GO_Central"/>
</dbReference>
<dbReference type="ZFIN" id="ZDB-GENE-060526-275">
    <property type="gene designation" value="alkbh4"/>
</dbReference>
<reference evidence="3" key="1">
    <citation type="journal article" date="2015" name="Nat. Commun.">
        <title>RFX transcription factors are essential for hearing in mice.</title>
        <authorList>
            <person name="Elkon R."/>
            <person name="Milon B."/>
            <person name="Morrison L."/>
            <person name="Shah M."/>
            <person name="Vijayakumar S."/>
            <person name="Racherla M."/>
            <person name="Leitch C.C."/>
            <person name="Silipino L."/>
            <person name="Hadi S."/>
            <person name="Weiss-Gayet M."/>
            <person name="Barras E."/>
            <person name="Schmid C.D."/>
            <person name="Ait-Lounis A."/>
            <person name="Barnes A."/>
            <person name="Song Y."/>
            <person name="Eisenman D.J."/>
            <person name="Eliyahu E."/>
            <person name="Frolenkov G.I."/>
            <person name="Strome S.E."/>
            <person name="Durand B."/>
            <person name="Zaghloul N.A."/>
            <person name="Jones S.M."/>
            <person name="Reith W."/>
            <person name="Hertzano R."/>
        </authorList>
    </citation>
    <scope>NUCLEOTIDE SEQUENCE</scope>
    <source>
        <strain evidence="3">Tuebingen</strain>
    </source>
</reference>
<dbReference type="GO" id="GO:0032451">
    <property type="term" value="F:demethylase activity"/>
    <property type="evidence" value="ECO:0000318"/>
    <property type="project" value="GO_Central"/>
</dbReference>
<reference evidence="3" key="3">
    <citation type="journal article" date="2017" name="Int. J. Biol. Sci.">
        <title>Alkbh4 and Atrn Act Maternally to Regulate Zebrafish Epiboly.</title>
        <authorList>
            <person name="Sun Q."/>
            <person name="Liu X."/>
            <person name="Gong B."/>
            <person name="Wu D."/>
            <person name="Meng A."/>
            <person name="Jia S."/>
        </authorList>
    </citation>
    <scope>NUCLEOTIDE SEQUENCE</scope>
    <source>
        <strain evidence="3">Tuebingen</strain>
    </source>
</reference>
<dbReference type="EC" id="1.14.11.51" evidence="3"/>